<evidence type="ECO:0000256" key="11">
    <source>
        <dbReference type="ARBA" id="ARBA00022989"/>
    </source>
</evidence>
<feature type="transmembrane region" description="Helical" evidence="15">
    <location>
        <begin position="237"/>
        <end position="262"/>
    </location>
</feature>
<dbReference type="SMART" id="SM00304">
    <property type="entry name" value="HAMP"/>
    <property type="match status" value="1"/>
</dbReference>
<sequence length="540" mass="60366">MSVKHWPLSVKLWGVFAALTLFIFGLLALLLPWMLKGFFTDQLYDLLVDSQTNVQMLQGSVPAAGGTLEQSAAPQVPPKASETVPHPGSKAIPSQNGSPAAEAYPAPAPDASREMRIRIVPDTGGVQDVVIEPGQAILRVQRELKDELEPGMPRIQHFMIRGDSAELPARIPIAAPFVEAIEKDAQTQDRPLEKYTLNINDQTLFYVIRKEQAEGTASYLVSYTTGSYRNDLVMAMFVRLMLLMVGLIVFSWLPCLVLARYLTRPLVQMERHVGRLAERDWHEPLETARRDEIGRLAQAIESMRQRLVRQDQAQQFFLQNISHELKTPVMVIRSYVQSIQDGVFPRGSLQGSLSVILKESERLERKVLDLLLLNKLNYMSSREKETQAFPLAPVVDDTVQRLRFKRPDIRWEVSVPESAAMRGDPEQWGVALENLLDNQLRYAESVIRLSVDPGDPKEGGRSGGADGTPVIRIANDGPRLDEETLSRMFEPFQTGEDGQFGLGLTIVRQIAANHGMTVRAVNESDSVAFYLEPIVHEKAG</sequence>
<dbReference type="PROSITE" id="PS50109">
    <property type="entry name" value="HIS_KIN"/>
    <property type="match status" value="1"/>
</dbReference>
<dbReference type="InterPro" id="IPR050398">
    <property type="entry name" value="HssS/ArlS-like"/>
</dbReference>
<feature type="domain" description="HAMP" evidence="17">
    <location>
        <begin position="260"/>
        <end position="312"/>
    </location>
</feature>
<keyword evidence="13 15" id="KW-0472">Membrane</keyword>
<evidence type="ECO:0000259" key="17">
    <source>
        <dbReference type="PROSITE" id="PS50885"/>
    </source>
</evidence>
<dbReference type="Gene3D" id="6.10.340.10">
    <property type="match status" value="1"/>
</dbReference>
<feature type="region of interest" description="Disordered" evidence="14">
    <location>
        <begin position="68"/>
        <end position="108"/>
    </location>
</feature>
<dbReference type="EC" id="2.7.13.3" evidence="3"/>
<gene>
    <name evidence="18" type="ordered locus">KNP414_04693</name>
</gene>
<dbReference type="Pfam" id="PF00512">
    <property type="entry name" value="HisKA"/>
    <property type="match status" value="1"/>
</dbReference>
<keyword evidence="12" id="KW-0902">Two-component regulatory system</keyword>
<dbReference type="InterPro" id="IPR036890">
    <property type="entry name" value="HATPase_C_sf"/>
</dbReference>
<comment type="subcellular location">
    <subcellularLocation>
        <location evidence="2">Cell membrane</location>
        <topology evidence="2">Multi-pass membrane protein</topology>
    </subcellularLocation>
</comment>
<protein>
    <recommendedName>
        <fullName evidence="3">histidine kinase</fullName>
        <ecNumber evidence="3">2.7.13.3</ecNumber>
    </recommendedName>
</protein>
<dbReference type="PROSITE" id="PS50885">
    <property type="entry name" value="HAMP"/>
    <property type="match status" value="1"/>
</dbReference>
<evidence type="ECO:0000259" key="16">
    <source>
        <dbReference type="PROSITE" id="PS50109"/>
    </source>
</evidence>
<evidence type="ECO:0000256" key="14">
    <source>
        <dbReference type="SAM" id="MobiDB-lite"/>
    </source>
</evidence>
<dbReference type="Gene3D" id="3.30.565.10">
    <property type="entry name" value="Histidine kinase-like ATPase, C-terminal domain"/>
    <property type="match status" value="1"/>
</dbReference>
<keyword evidence="4" id="KW-1003">Cell membrane</keyword>
<dbReference type="GO" id="GO:0005886">
    <property type="term" value="C:plasma membrane"/>
    <property type="evidence" value="ECO:0007669"/>
    <property type="project" value="UniProtKB-SubCell"/>
</dbReference>
<accession>F8FE23</accession>
<keyword evidence="7 15" id="KW-0812">Transmembrane</keyword>
<dbReference type="InterPro" id="IPR036097">
    <property type="entry name" value="HisK_dim/P_sf"/>
</dbReference>
<comment type="catalytic activity">
    <reaction evidence="1">
        <text>ATP + protein L-histidine = ADP + protein N-phospho-L-histidine.</text>
        <dbReference type="EC" id="2.7.13.3"/>
    </reaction>
</comment>
<dbReference type="PANTHER" id="PTHR45528:SF1">
    <property type="entry name" value="SENSOR HISTIDINE KINASE CPXA"/>
    <property type="match status" value="1"/>
</dbReference>
<dbReference type="RefSeq" id="WP_013918376.1">
    <property type="nucleotide sequence ID" value="NC_015690.1"/>
</dbReference>
<dbReference type="Pfam" id="PF00672">
    <property type="entry name" value="HAMP"/>
    <property type="match status" value="1"/>
</dbReference>
<dbReference type="InterPro" id="IPR003594">
    <property type="entry name" value="HATPase_dom"/>
</dbReference>
<keyword evidence="6" id="KW-0808">Transferase</keyword>
<dbReference type="GO" id="GO:0005524">
    <property type="term" value="F:ATP binding"/>
    <property type="evidence" value="ECO:0007669"/>
    <property type="project" value="UniProtKB-KW"/>
</dbReference>
<keyword evidence="9 18" id="KW-0418">Kinase</keyword>
<dbReference type="HOGENOM" id="CLU_000445_89_6_9"/>
<dbReference type="CDD" id="cd00082">
    <property type="entry name" value="HisKA"/>
    <property type="match status" value="1"/>
</dbReference>
<dbReference type="PATRIC" id="fig|1036673.3.peg.4318"/>
<dbReference type="AlphaFoldDB" id="F8FE23"/>
<reference evidence="19" key="1">
    <citation type="submission" date="2011-06" db="EMBL/GenBank/DDBJ databases">
        <title>Complete genome sequence of Paenibacillus mucilaginosus KNP414.</title>
        <authorList>
            <person name="Wang J."/>
            <person name="Hu S."/>
            <person name="Hu X."/>
            <person name="Zhang B."/>
            <person name="Dong D."/>
            <person name="Zhang S."/>
            <person name="Zhao K."/>
            <person name="Wu D."/>
        </authorList>
    </citation>
    <scope>NUCLEOTIDE SEQUENCE [LARGE SCALE GENOMIC DNA]</scope>
    <source>
        <strain evidence="19">KNP414</strain>
    </source>
</reference>
<keyword evidence="11 15" id="KW-1133">Transmembrane helix</keyword>
<dbReference type="Proteomes" id="UP000006620">
    <property type="component" value="Chromosome"/>
</dbReference>
<dbReference type="SUPFAM" id="SSF158472">
    <property type="entry name" value="HAMP domain-like"/>
    <property type="match status" value="1"/>
</dbReference>
<evidence type="ECO:0000256" key="6">
    <source>
        <dbReference type="ARBA" id="ARBA00022679"/>
    </source>
</evidence>
<proteinExistence type="predicted"/>
<dbReference type="SMART" id="SM00387">
    <property type="entry name" value="HATPase_c"/>
    <property type="match status" value="1"/>
</dbReference>
<feature type="transmembrane region" description="Helical" evidence="15">
    <location>
        <begin position="12"/>
        <end position="35"/>
    </location>
</feature>
<feature type="region of interest" description="Disordered" evidence="14">
    <location>
        <begin position="451"/>
        <end position="474"/>
    </location>
</feature>
<evidence type="ECO:0000256" key="4">
    <source>
        <dbReference type="ARBA" id="ARBA00022475"/>
    </source>
</evidence>
<keyword evidence="8" id="KW-0547">Nucleotide-binding</keyword>
<evidence type="ECO:0000313" key="18">
    <source>
        <dbReference type="EMBL" id="AEI43223.1"/>
    </source>
</evidence>
<evidence type="ECO:0000256" key="5">
    <source>
        <dbReference type="ARBA" id="ARBA00022553"/>
    </source>
</evidence>
<evidence type="ECO:0000256" key="15">
    <source>
        <dbReference type="SAM" id="Phobius"/>
    </source>
</evidence>
<evidence type="ECO:0000256" key="2">
    <source>
        <dbReference type="ARBA" id="ARBA00004651"/>
    </source>
</evidence>
<dbReference type="Gene3D" id="1.10.287.130">
    <property type="match status" value="1"/>
</dbReference>
<dbReference type="PANTHER" id="PTHR45528">
    <property type="entry name" value="SENSOR HISTIDINE KINASE CPXA"/>
    <property type="match status" value="1"/>
</dbReference>
<dbReference type="SUPFAM" id="SSF55874">
    <property type="entry name" value="ATPase domain of HSP90 chaperone/DNA topoisomerase II/histidine kinase"/>
    <property type="match status" value="1"/>
</dbReference>
<dbReference type="SUPFAM" id="SSF47384">
    <property type="entry name" value="Homodimeric domain of signal transducing histidine kinase"/>
    <property type="match status" value="1"/>
</dbReference>
<keyword evidence="5" id="KW-0597">Phosphoprotein</keyword>
<dbReference type="KEGG" id="pms:KNP414_04693"/>
<keyword evidence="10" id="KW-0067">ATP-binding</keyword>
<dbReference type="CDD" id="cd06225">
    <property type="entry name" value="HAMP"/>
    <property type="match status" value="1"/>
</dbReference>
<evidence type="ECO:0000256" key="7">
    <source>
        <dbReference type="ARBA" id="ARBA00022692"/>
    </source>
</evidence>
<dbReference type="Pfam" id="PF02518">
    <property type="entry name" value="HATPase_c"/>
    <property type="match status" value="1"/>
</dbReference>
<evidence type="ECO:0000256" key="12">
    <source>
        <dbReference type="ARBA" id="ARBA00023012"/>
    </source>
</evidence>
<evidence type="ECO:0000256" key="13">
    <source>
        <dbReference type="ARBA" id="ARBA00023136"/>
    </source>
</evidence>
<evidence type="ECO:0000256" key="3">
    <source>
        <dbReference type="ARBA" id="ARBA00012438"/>
    </source>
</evidence>
<dbReference type="InterPro" id="IPR003661">
    <property type="entry name" value="HisK_dim/P_dom"/>
</dbReference>
<evidence type="ECO:0000256" key="8">
    <source>
        <dbReference type="ARBA" id="ARBA00022741"/>
    </source>
</evidence>
<evidence type="ECO:0000256" key="10">
    <source>
        <dbReference type="ARBA" id="ARBA00022840"/>
    </source>
</evidence>
<dbReference type="GO" id="GO:0000155">
    <property type="term" value="F:phosphorelay sensor kinase activity"/>
    <property type="evidence" value="ECO:0007669"/>
    <property type="project" value="InterPro"/>
</dbReference>
<dbReference type="InterPro" id="IPR005467">
    <property type="entry name" value="His_kinase_dom"/>
</dbReference>
<dbReference type="EMBL" id="CP002869">
    <property type="protein sequence ID" value="AEI43223.1"/>
    <property type="molecule type" value="Genomic_DNA"/>
</dbReference>
<evidence type="ECO:0000313" key="19">
    <source>
        <dbReference type="Proteomes" id="UP000006620"/>
    </source>
</evidence>
<dbReference type="SMART" id="SM00388">
    <property type="entry name" value="HisKA"/>
    <property type="match status" value="1"/>
</dbReference>
<dbReference type="InterPro" id="IPR003660">
    <property type="entry name" value="HAMP_dom"/>
</dbReference>
<organism evidence="18 19">
    <name type="scientific">Paenibacillus mucilaginosus (strain KNP414)</name>
    <dbReference type="NCBI Taxonomy" id="1036673"/>
    <lineage>
        <taxon>Bacteria</taxon>
        <taxon>Bacillati</taxon>
        <taxon>Bacillota</taxon>
        <taxon>Bacilli</taxon>
        <taxon>Bacillales</taxon>
        <taxon>Paenibacillaceae</taxon>
        <taxon>Paenibacillus</taxon>
    </lineage>
</organism>
<feature type="domain" description="Histidine kinase" evidence="16">
    <location>
        <begin position="320"/>
        <end position="536"/>
    </location>
</feature>
<evidence type="ECO:0000256" key="9">
    <source>
        <dbReference type="ARBA" id="ARBA00022777"/>
    </source>
</evidence>
<name>F8FE23_PAEMK</name>
<evidence type="ECO:0000256" key="1">
    <source>
        <dbReference type="ARBA" id="ARBA00000085"/>
    </source>
</evidence>
<reference evidence="18 19" key="2">
    <citation type="journal article" date="2013" name="Genome Announc.">
        <title>Genome Sequence of Growth-Improving Paenibacillus mucilaginosus Strain KNP414.</title>
        <authorList>
            <person name="Lu J.J."/>
            <person name="Wang J.F."/>
            <person name="Hu X.F."/>
        </authorList>
    </citation>
    <scope>NUCLEOTIDE SEQUENCE [LARGE SCALE GENOMIC DNA]</scope>
    <source>
        <strain evidence="18 19">KNP414</strain>
    </source>
</reference>